<name>A0A167AH27_CORFA</name>
<accession>A0A167AH27</accession>
<evidence type="ECO:0000256" key="1">
    <source>
        <dbReference type="SAM" id="MobiDB-lite"/>
    </source>
</evidence>
<organism evidence="2 3">
    <name type="scientific">Cordyceps fumosorosea (strain ARSEF 2679)</name>
    <name type="common">Isaria fumosorosea</name>
    <dbReference type="NCBI Taxonomy" id="1081104"/>
    <lineage>
        <taxon>Eukaryota</taxon>
        <taxon>Fungi</taxon>
        <taxon>Dikarya</taxon>
        <taxon>Ascomycota</taxon>
        <taxon>Pezizomycotina</taxon>
        <taxon>Sordariomycetes</taxon>
        <taxon>Hypocreomycetidae</taxon>
        <taxon>Hypocreales</taxon>
        <taxon>Cordycipitaceae</taxon>
        <taxon>Cordyceps</taxon>
    </lineage>
</organism>
<dbReference type="EMBL" id="AZHB01000088">
    <property type="protein sequence ID" value="OAA38909.1"/>
    <property type="molecule type" value="Genomic_DNA"/>
</dbReference>
<feature type="region of interest" description="Disordered" evidence="1">
    <location>
        <begin position="146"/>
        <end position="203"/>
    </location>
</feature>
<dbReference type="RefSeq" id="XP_018699340.1">
    <property type="nucleotide sequence ID" value="XM_018853473.1"/>
</dbReference>
<dbReference type="OrthoDB" id="3597252at2759"/>
<evidence type="ECO:0000313" key="3">
    <source>
        <dbReference type="Proteomes" id="UP000076744"/>
    </source>
</evidence>
<comment type="caution">
    <text evidence="2">The sequence shown here is derived from an EMBL/GenBank/DDBJ whole genome shotgun (WGS) entry which is preliminary data.</text>
</comment>
<evidence type="ECO:0000313" key="2">
    <source>
        <dbReference type="EMBL" id="OAA38909.1"/>
    </source>
</evidence>
<dbReference type="GeneID" id="30026165"/>
<dbReference type="Proteomes" id="UP000076744">
    <property type="component" value="Unassembled WGS sequence"/>
</dbReference>
<reference evidence="2 3" key="1">
    <citation type="journal article" date="2016" name="Genome Biol. Evol.">
        <title>Divergent and convergent evolution of fungal pathogenicity.</title>
        <authorList>
            <person name="Shang Y."/>
            <person name="Xiao G."/>
            <person name="Zheng P."/>
            <person name="Cen K."/>
            <person name="Zhan S."/>
            <person name="Wang C."/>
        </authorList>
    </citation>
    <scope>NUCLEOTIDE SEQUENCE [LARGE SCALE GENOMIC DNA]</scope>
    <source>
        <strain evidence="2 3">ARSEF 2679</strain>
    </source>
</reference>
<sequence>MSRPVCAVAPGLSTHQGDAFFPELSQHIYQSDMQNVDYSSDSQQHAITQRSHSTRRASPVAEHGNPGATAMSTNVQSSTVAMAFFNHGMVTPGQSPSFIDGQIVSDHIPPAPWDTGFALDSADISATVYSQPQHVIFAVEGGQQLLQPAPAPPPSLQLQSFLQSQPTPQLRLAPRPLQTQPARGLSPKPEPNHQVQRRREPRDITIPFMTVSAHLAANNFRHFLGRPMVESMVMSNSPGPAKKTNGHQQLWKWQVLIISAIYPQPLLLHRHRAKDLSDRCSVDVLHHRPPPALSWQETTHPIEQHQPCRRPKSAHIFNFRQQAYDHIVRMIPPRSRNSRHNSDIMWRWTTWAESCSVFTSTTGVPGEGQVNERFAIAKARFRELLQAGNLDESESVELVTLASLLSMQDVVLTECRLRKPHCPRWLMGFSEAEKVLQRTDPGSRFYEESYVQVSALRLSQSVIVAKAVVLAQLMMPLPPLATFNPVAEESRFGYLLSGTEEGMCEIHGGCGFSRRLLHIFSQVTYCATLMLQDGETPIIPETADMLRYQLLDLKQWSGEIPRNHQMVIENLADLAKCISIMPTSGFLFTAQAPLLPVFFLGLLATVEEHVRVANAWFQEVIETPVRSSVPPLYESLKRIQSWMGKKIPVPTPNTKLPCAIAERQAWWERMVHQVQERGREVLCLT</sequence>
<gene>
    <name evidence="2" type="ORF">ISF_09873</name>
</gene>
<proteinExistence type="predicted"/>
<feature type="region of interest" description="Disordered" evidence="1">
    <location>
        <begin position="41"/>
        <end position="68"/>
    </location>
</feature>
<keyword evidence="3" id="KW-1185">Reference proteome</keyword>
<feature type="compositionally biased region" description="Polar residues" evidence="1">
    <location>
        <begin position="41"/>
        <end position="51"/>
    </location>
</feature>
<protein>
    <submittedName>
        <fullName evidence="2">Uncharacterized protein</fullName>
    </submittedName>
</protein>
<dbReference type="STRING" id="1081104.A0A167AH27"/>
<feature type="compositionally biased region" description="Low complexity" evidence="1">
    <location>
        <begin position="156"/>
        <end position="170"/>
    </location>
</feature>
<dbReference type="AlphaFoldDB" id="A0A167AH27"/>